<feature type="signal peptide" evidence="1">
    <location>
        <begin position="1"/>
        <end position="20"/>
    </location>
</feature>
<proteinExistence type="predicted"/>
<evidence type="ECO:0000256" key="1">
    <source>
        <dbReference type="SAM" id="SignalP"/>
    </source>
</evidence>
<reference evidence="2" key="1">
    <citation type="submission" date="2023-01" db="EMBL/GenBank/DDBJ databases">
        <title>Genome-based studies on antimicrobial resistance profiles of Riemerella anatipestifer in China, 1994 to 2021.</title>
        <authorList>
            <person name="Yang Z."/>
            <person name="Zhu D."/>
        </authorList>
    </citation>
    <scope>NUCLEOTIDE SEQUENCE</scope>
    <source>
        <strain evidence="2">RCAD1218</strain>
    </source>
</reference>
<dbReference type="EMBL" id="JAQZHK010000016">
    <property type="protein sequence ID" value="MDY3513694.1"/>
    <property type="molecule type" value="Genomic_DNA"/>
</dbReference>
<comment type="caution">
    <text evidence="2">The sequence shown here is derived from an EMBL/GenBank/DDBJ whole genome shotgun (WGS) entry which is preliminary data.</text>
</comment>
<name>A0AAP6HGF8_RIEAN</name>
<evidence type="ECO:0000313" key="2">
    <source>
        <dbReference type="EMBL" id="MDY3513694.1"/>
    </source>
</evidence>
<gene>
    <name evidence="2" type="ORF">PG303_10780</name>
</gene>
<dbReference type="Proteomes" id="UP001284033">
    <property type="component" value="Unassembled WGS sequence"/>
</dbReference>
<keyword evidence="1" id="KW-0732">Signal</keyword>
<dbReference type="RefSeq" id="WP_154469534.1">
    <property type="nucleotide sequence ID" value="NZ_CP121210.1"/>
</dbReference>
<feature type="chain" id="PRO_5042926590" evidence="1">
    <location>
        <begin position="21"/>
        <end position="125"/>
    </location>
</feature>
<accession>A0AAP6HGF8</accession>
<dbReference type="AlphaFoldDB" id="A0AAP6HGF8"/>
<evidence type="ECO:0000313" key="3">
    <source>
        <dbReference type="Proteomes" id="UP001284033"/>
    </source>
</evidence>
<protein>
    <submittedName>
        <fullName evidence="2">Uncharacterized protein</fullName>
    </submittedName>
</protein>
<sequence length="125" mass="13792">MKKILFSTILATSISTFGFAQTNRGRIQAQGSNPALEISKSWSTNSVPTKKEGIAMLEDLWDDLTATQKKERAKAYTDAKAFINNAGTTGICVTKTLKRSFQDPQRKDNTARIDIEIITGCAFKD</sequence>
<organism evidence="2 3">
    <name type="scientific">Riemerella anatipestifer</name>
    <name type="common">Moraxella anatipestifer</name>
    <dbReference type="NCBI Taxonomy" id="34085"/>
    <lineage>
        <taxon>Bacteria</taxon>
        <taxon>Pseudomonadati</taxon>
        <taxon>Bacteroidota</taxon>
        <taxon>Flavobacteriia</taxon>
        <taxon>Flavobacteriales</taxon>
        <taxon>Weeksellaceae</taxon>
        <taxon>Riemerella</taxon>
    </lineage>
</organism>